<keyword evidence="1" id="KW-1133">Transmembrane helix</keyword>
<keyword evidence="1" id="KW-0812">Transmembrane</keyword>
<proteinExistence type="predicted"/>
<dbReference type="Proteomes" id="UP000887226">
    <property type="component" value="Unassembled WGS sequence"/>
</dbReference>
<feature type="transmembrane region" description="Helical" evidence="1">
    <location>
        <begin position="197"/>
        <end position="224"/>
    </location>
</feature>
<feature type="transmembrane region" description="Helical" evidence="1">
    <location>
        <begin position="275"/>
        <end position="294"/>
    </location>
</feature>
<feature type="transmembrane region" description="Helical" evidence="1">
    <location>
        <begin position="231"/>
        <end position="255"/>
    </location>
</feature>
<sequence>MNHRKPGKSTNSLNLTNSLDPGEAPLLVPRAFSVAIFTFQNSQPTKPAPRLPSTRRYQPQELPGKIYKTSSISTDLLVKKTLAKNIPPAILRKMRPHPILAAVLAFIGFILAMLSLLAGSVSIPGRLGGMEYAYVLRYDYSTFDSASNVVTKRDWATIHVLSVCHGGPNINTQCYPSRDGTLNGKNVHTKGHFSFKIAGLALIITLSFESALCAIGGILCILLARGNKAIALALNVSLMGAAVFGSIAALIGVIFTFSNTQITDAHLAPCTFSKVWIGILCTAWLSPLLATFFIKLESSYEKLAGKPAEEIELAKK</sequence>
<name>A0A9P7ZBP6_9HELO</name>
<evidence type="ECO:0000313" key="3">
    <source>
        <dbReference type="Proteomes" id="UP000887226"/>
    </source>
</evidence>
<protein>
    <submittedName>
        <fullName evidence="2">Uncharacterized protein</fullName>
    </submittedName>
</protein>
<accession>A0A9P7ZBP6</accession>
<dbReference type="AlphaFoldDB" id="A0A9P7ZBP6"/>
<organism evidence="2 3">
    <name type="scientific">Calycina marina</name>
    <dbReference type="NCBI Taxonomy" id="1763456"/>
    <lineage>
        <taxon>Eukaryota</taxon>
        <taxon>Fungi</taxon>
        <taxon>Dikarya</taxon>
        <taxon>Ascomycota</taxon>
        <taxon>Pezizomycotina</taxon>
        <taxon>Leotiomycetes</taxon>
        <taxon>Helotiales</taxon>
        <taxon>Pezizellaceae</taxon>
        <taxon>Calycina</taxon>
    </lineage>
</organism>
<dbReference type="EMBL" id="MU253748">
    <property type="protein sequence ID" value="KAG9248478.1"/>
    <property type="molecule type" value="Genomic_DNA"/>
</dbReference>
<keyword evidence="1" id="KW-0472">Membrane</keyword>
<evidence type="ECO:0000256" key="1">
    <source>
        <dbReference type="SAM" id="Phobius"/>
    </source>
</evidence>
<reference evidence="2" key="1">
    <citation type="journal article" date="2021" name="IMA Fungus">
        <title>Genomic characterization of three marine fungi, including Emericellopsis atlantica sp. nov. with signatures of a generalist lifestyle and marine biomass degradation.</title>
        <authorList>
            <person name="Hagestad O.C."/>
            <person name="Hou L."/>
            <person name="Andersen J.H."/>
            <person name="Hansen E.H."/>
            <person name="Altermark B."/>
            <person name="Li C."/>
            <person name="Kuhnert E."/>
            <person name="Cox R.J."/>
            <person name="Crous P.W."/>
            <person name="Spatafora J.W."/>
            <person name="Lail K."/>
            <person name="Amirebrahimi M."/>
            <person name="Lipzen A."/>
            <person name="Pangilinan J."/>
            <person name="Andreopoulos W."/>
            <person name="Hayes R.D."/>
            <person name="Ng V."/>
            <person name="Grigoriev I.V."/>
            <person name="Jackson S.A."/>
            <person name="Sutton T.D.S."/>
            <person name="Dobson A.D.W."/>
            <person name="Rama T."/>
        </authorList>
    </citation>
    <scope>NUCLEOTIDE SEQUENCE</scope>
    <source>
        <strain evidence="2">TRa3180A</strain>
    </source>
</reference>
<feature type="transmembrane region" description="Helical" evidence="1">
    <location>
        <begin position="99"/>
        <end position="123"/>
    </location>
</feature>
<comment type="caution">
    <text evidence="2">The sequence shown here is derived from an EMBL/GenBank/DDBJ whole genome shotgun (WGS) entry which is preliminary data.</text>
</comment>
<evidence type="ECO:0000313" key="2">
    <source>
        <dbReference type="EMBL" id="KAG9248478.1"/>
    </source>
</evidence>
<keyword evidence="3" id="KW-1185">Reference proteome</keyword>
<gene>
    <name evidence="2" type="ORF">BJ878DRAFT_26789</name>
</gene>